<dbReference type="EMBL" id="KQ965737">
    <property type="protein sequence ID" value="KXS19800.1"/>
    <property type="molecule type" value="Genomic_DNA"/>
</dbReference>
<proteinExistence type="inferred from homology"/>
<keyword evidence="10 14" id="KW-0472">Membrane</keyword>
<evidence type="ECO:0000313" key="15">
    <source>
        <dbReference type="EMBL" id="KXS19800.1"/>
    </source>
</evidence>
<comment type="function">
    <text evidence="14">Catalyzes the third of the four reactions of the long-chain fatty acids elongation cycle. This endoplasmic reticulum-bound enzymatic process, allows the addition of two carbons to the chain of long- and very long-chain fatty acids/VLCFAs per cycle. This enzyme catalyzes the dehydration of the 3-hydroxyacyl-CoA intermediate into trans-2,3-enoyl-CoA, within each cycle of fatty acid elongation. Thereby, it participates to the production of VLCFAs of different chain lengths that are involved in multiple biological processes as precursors of membrane lipids and lipid mediators.</text>
</comment>
<evidence type="ECO:0000256" key="6">
    <source>
        <dbReference type="ARBA" id="ARBA00022692"/>
    </source>
</evidence>
<dbReference type="Proteomes" id="UP000070544">
    <property type="component" value="Unassembled WGS sequence"/>
</dbReference>
<evidence type="ECO:0000256" key="13">
    <source>
        <dbReference type="ARBA" id="ARBA00036671"/>
    </source>
</evidence>
<dbReference type="GO" id="GO:0030148">
    <property type="term" value="P:sphingolipid biosynthetic process"/>
    <property type="evidence" value="ECO:0007669"/>
    <property type="project" value="EnsemblFungi"/>
</dbReference>
<feature type="transmembrane region" description="Helical" evidence="14">
    <location>
        <begin position="16"/>
        <end position="36"/>
    </location>
</feature>
<keyword evidence="9 14" id="KW-0443">Lipid metabolism</keyword>
<dbReference type="OrthoDB" id="46988at2759"/>
<evidence type="ECO:0000256" key="3">
    <source>
        <dbReference type="ARBA" id="ARBA00007811"/>
    </source>
</evidence>
<keyword evidence="6 14" id="KW-0812">Transmembrane</keyword>
<dbReference type="InterPro" id="IPR007482">
    <property type="entry name" value="Tyr_Pase-like_PTPLA"/>
</dbReference>
<sequence length="223" mass="24766">MSVSKIEKSKGPNPFVRAYLVAYNVASLAGWGYMVFKTVKHFFVEGGSTADLFEKTGELTILVQTGALLEIAHSLFGFVRSPVSTTAIQVSSRILLTWGVLKLFGDHTEVTQYPAYTSMTLAWGVTEIIRYSFYALGLLGDGMIPSWLTWMRYTTFYLLYPIGAGSEAALLWRSLPFAKSYSSALYYTYFGLLVIYPPGLLQMYTYMIGQRAKVIGGGAKKTN</sequence>
<dbReference type="Pfam" id="PF04387">
    <property type="entry name" value="PTPLA"/>
    <property type="match status" value="1"/>
</dbReference>
<evidence type="ECO:0000256" key="12">
    <source>
        <dbReference type="ARBA" id="ARBA00023239"/>
    </source>
</evidence>
<evidence type="ECO:0000256" key="14">
    <source>
        <dbReference type="RuleBase" id="RU363109"/>
    </source>
</evidence>
<dbReference type="AlphaFoldDB" id="A0A139ASU1"/>
<comment type="pathway">
    <text evidence="2 14">Lipid metabolism; fatty acid biosynthesis.</text>
</comment>
<evidence type="ECO:0000256" key="9">
    <source>
        <dbReference type="ARBA" id="ARBA00023098"/>
    </source>
</evidence>
<dbReference type="STRING" id="1344416.A0A139ASU1"/>
<dbReference type="GO" id="GO:0102158">
    <property type="term" value="F:very-long-chain (3R)-3-hydroxyacyl-CoA dehydratase activity"/>
    <property type="evidence" value="ECO:0007669"/>
    <property type="project" value="UniProtKB-EC"/>
</dbReference>
<dbReference type="PANTHER" id="PTHR11035">
    <property type="entry name" value="VERY-LONG-CHAIN (3R)-3-HYDROXYACYL-COA DEHYDRATASE"/>
    <property type="match status" value="1"/>
</dbReference>
<comment type="catalytic activity">
    <reaction evidence="13 14">
        <text>a very-long-chain (3R)-3-hydroxyacyl-CoA = a very-long-chain (2E)-enoyl-CoA + H2O</text>
        <dbReference type="Rhea" id="RHEA:45812"/>
        <dbReference type="ChEBI" id="CHEBI:15377"/>
        <dbReference type="ChEBI" id="CHEBI:83728"/>
        <dbReference type="ChEBI" id="CHEBI:85440"/>
        <dbReference type="EC" id="4.2.1.134"/>
    </reaction>
</comment>
<protein>
    <recommendedName>
        <fullName evidence="4 14">Very-long-chain (3R)-3-hydroxyacyl-CoA dehydratase</fullName>
        <ecNumber evidence="4 14">4.2.1.134</ecNumber>
    </recommendedName>
</protein>
<evidence type="ECO:0000256" key="2">
    <source>
        <dbReference type="ARBA" id="ARBA00005194"/>
    </source>
</evidence>
<keyword evidence="8 14" id="KW-1133">Transmembrane helix</keyword>
<accession>A0A139ASU1</accession>
<reference evidence="15 16" key="1">
    <citation type="journal article" date="2015" name="Genome Biol. Evol.">
        <title>Phylogenomic analyses indicate that early fungi evolved digesting cell walls of algal ancestors of land plants.</title>
        <authorList>
            <person name="Chang Y."/>
            <person name="Wang S."/>
            <person name="Sekimoto S."/>
            <person name="Aerts A.L."/>
            <person name="Choi C."/>
            <person name="Clum A."/>
            <person name="LaButti K.M."/>
            <person name="Lindquist E.A."/>
            <person name="Yee Ngan C."/>
            <person name="Ohm R.A."/>
            <person name="Salamov A.A."/>
            <person name="Grigoriev I.V."/>
            <person name="Spatafora J.W."/>
            <person name="Berbee M.L."/>
        </authorList>
    </citation>
    <scope>NUCLEOTIDE SEQUENCE [LARGE SCALE GENOMIC DNA]</scope>
    <source>
        <strain evidence="15 16">JEL478</strain>
    </source>
</reference>
<dbReference type="GO" id="GO:0000324">
    <property type="term" value="C:fungal-type vacuole"/>
    <property type="evidence" value="ECO:0007669"/>
    <property type="project" value="EnsemblFungi"/>
</dbReference>
<evidence type="ECO:0000256" key="7">
    <source>
        <dbReference type="ARBA" id="ARBA00022832"/>
    </source>
</evidence>
<dbReference type="GO" id="GO:0007034">
    <property type="term" value="P:vacuolar transport"/>
    <property type="evidence" value="ECO:0007669"/>
    <property type="project" value="EnsemblFungi"/>
</dbReference>
<name>A0A139ASU1_GONPJ</name>
<comment type="caution">
    <text evidence="14">Lacks conserved residue(s) required for the propagation of feature annotation.</text>
</comment>
<dbReference type="GO" id="GO:0005789">
    <property type="term" value="C:endoplasmic reticulum membrane"/>
    <property type="evidence" value="ECO:0007669"/>
    <property type="project" value="UniProtKB-SubCell"/>
</dbReference>
<dbReference type="GO" id="GO:0042761">
    <property type="term" value="P:very long-chain fatty acid biosynthetic process"/>
    <property type="evidence" value="ECO:0007669"/>
    <property type="project" value="TreeGrafter"/>
</dbReference>
<keyword evidence="5 14" id="KW-0444">Lipid biosynthesis</keyword>
<comment type="similarity">
    <text evidence="3 14">Belongs to the very long-chain fatty acids dehydratase HACD family.</text>
</comment>
<evidence type="ECO:0000256" key="1">
    <source>
        <dbReference type="ARBA" id="ARBA00004141"/>
    </source>
</evidence>
<evidence type="ECO:0000256" key="11">
    <source>
        <dbReference type="ARBA" id="ARBA00023160"/>
    </source>
</evidence>
<comment type="subcellular location">
    <subcellularLocation>
        <location evidence="14">Endoplasmic reticulum membrane</location>
        <topology evidence="14">Multi-pass membrane protein</topology>
    </subcellularLocation>
    <subcellularLocation>
        <location evidence="1">Membrane</location>
        <topology evidence="1">Multi-pass membrane protein</topology>
    </subcellularLocation>
</comment>
<organism evidence="15 16">
    <name type="scientific">Gonapodya prolifera (strain JEL478)</name>
    <name type="common">Monoblepharis prolifera</name>
    <dbReference type="NCBI Taxonomy" id="1344416"/>
    <lineage>
        <taxon>Eukaryota</taxon>
        <taxon>Fungi</taxon>
        <taxon>Fungi incertae sedis</taxon>
        <taxon>Chytridiomycota</taxon>
        <taxon>Chytridiomycota incertae sedis</taxon>
        <taxon>Monoblepharidomycetes</taxon>
        <taxon>Monoblepharidales</taxon>
        <taxon>Gonapodyaceae</taxon>
        <taxon>Gonapodya</taxon>
    </lineage>
</organism>
<dbReference type="UniPathway" id="UPA00094"/>
<dbReference type="PANTHER" id="PTHR11035:SF3">
    <property type="entry name" value="VERY-LONG-CHAIN (3R)-3-HYDROXYACYL-COA DEHYDRATASE"/>
    <property type="match status" value="1"/>
</dbReference>
<keyword evidence="16" id="KW-1185">Reference proteome</keyword>
<evidence type="ECO:0000256" key="10">
    <source>
        <dbReference type="ARBA" id="ARBA00023136"/>
    </source>
</evidence>
<gene>
    <name evidence="15" type="ORF">M427DRAFT_120208</name>
</gene>
<evidence type="ECO:0000256" key="4">
    <source>
        <dbReference type="ARBA" id="ARBA00013122"/>
    </source>
</evidence>
<evidence type="ECO:0000313" key="16">
    <source>
        <dbReference type="Proteomes" id="UP000070544"/>
    </source>
</evidence>
<keyword evidence="12 14" id="KW-0456">Lyase</keyword>
<dbReference type="EC" id="4.2.1.134" evidence="4 14"/>
<dbReference type="GO" id="GO:0030497">
    <property type="term" value="P:fatty acid elongation"/>
    <property type="evidence" value="ECO:0007669"/>
    <property type="project" value="EnsemblFungi"/>
</dbReference>
<keyword evidence="11 14" id="KW-0275">Fatty acid biosynthesis</keyword>
<evidence type="ECO:0000256" key="8">
    <source>
        <dbReference type="ARBA" id="ARBA00022989"/>
    </source>
</evidence>
<feature type="transmembrane region" description="Helical" evidence="14">
    <location>
        <begin position="184"/>
        <end position="204"/>
    </location>
</feature>
<evidence type="ECO:0000256" key="5">
    <source>
        <dbReference type="ARBA" id="ARBA00022516"/>
    </source>
</evidence>
<feature type="transmembrane region" description="Helical" evidence="14">
    <location>
        <begin position="153"/>
        <end position="172"/>
    </location>
</feature>
<keyword evidence="7 14" id="KW-0276">Fatty acid metabolism</keyword>
<dbReference type="OMA" id="WSYILWQ"/>
<keyword evidence="14" id="KW-0256">Endoplasmic reticulum</keyword>